<dbReference type="InterPro" id="IPR050176">
    <property type="entry name" value="LTTR"/>
</dbReference>
<dbReference type="Pfam" id="PF03466">
    <property type="entry name" value="LysR_substrate"/>
    <property type="match status" value="1"/>
</dbReference>
<keyword evidence="3" id="KW-0238">DNA-binding</keyword>
<dbReference type="PANTHER" id="PTHR30579:SF2">
    <property type="entry name" value="HTH-TYPE TRANSCRIPTIONAL REGULATOR ARGP"/>
    <property type="match status" value="1"/>
</dbReference>
<comment type="similarity">
    <text evidence="1">Belongs to the LysR transcriptional regulatory family.</text>
</comment>
<keyword evidence="4" id="KW-0010">Activator</keyword>
<evidence type="ECO:0000256" key="5">
    <source>
        <dbReference type="ARBA" id="ARBA00023163"/>
    </source>
</evidence>
<feature type="domain" description="HTH lysR-type" evidence="6">
    <location>
        <begin position="7"/>
        <end position="60"/>
    </location>
</feature>
<dbReference type="SUPFAM" id="SSF46785">
    <property type="entry name" value="Winged helix' DNA-binding domain"/>
    <property type="match status" value="1"/>
</dbReference>
<evidence type="ECO:0000256" key="3">
    <source>
        <dbReference type="ARBA" id="ARBA00023125"/>
    </source>
</evidence>
<name>A0A3E0W7Q5_9MICO</name>
<evidence type="ECO:0000259" key="6">
    <source>
        <dbReference type="PROSITE" id="PS50931"/>
    </source>
</evidence>
<dbReference type="SUPFAM" id="SSF53850">
    <property type="entry name" value="Periplasmic binding protein-like II"/>
    <property type="match status" value="1"/>
</dbReference>
<dbReference type="NCBIfam" id="TIGR03298">
    <property type="entry name" value="argP"/>
    <property type="match status" value="1"/>
</dbReference>
<evidence type="ECO:0000256" key="4">
    <source>
        <dbReference type="ARBA" id="ARBA00023159"/>
    </source>
</evidence>
<sequence>MTGFARDHLGTLLVLADEGTFERAAARLQVTASAVSQRIKTMEQAAGQILVERTNPVRPTAAGDVVLRLARQVQLVENEALAELGQSGTGAGRATVAVAVNSDSLATWFLRALASAAQQLDVVFDVHADDQEYTAGLLRSGTVMAAVTSIPEPVQGCSVTGLGTMRYFAVASPAFVARWGGAGILSSWLASAPLVDFDHKDGLQRGFLERRGMDARDSPRNVVPTSADFARAVVLGLGWGMLPERQCLDDLAQGTLVTLAPDDPTDVPLFWQRWNLDSRLLDALTVAVHEAAAEALQPTLGR</sequence>
<dbReference type="Pfam" id="PF00126">
    <property type="entry name" value="HTH_1"/>
    <property type="match status" value="1"/>
</dbReference>
<dbReference type="NCBIfam" id="NF009888">
    <property type="entry name" value="PRK13348.1"/>
    <property type="match status" value="1"/>
</dbReference>
<dbReference type="InterPro" id="IPR036390">
    <property type="entry name" value="WH_DNA-bd_sf"/>
</dbReference>
<dbReference type="InterPro" id="IPR036388">
    <property type="entry name" value="WH-like_DNA-bd_sf"/>
</dbReference>
<proteinExistence type="inferred from homology"/>
<dbReference type="OrthoDB" id="3252676at2"/>
<dbReference type="NCBIfam" id="NF002964">
    <property type="entry name" value="PRK03635.1"/>
    <property type="match status" value="1"/>
</dbReference>
<dbReference type="Gene3D" id="1.10.10.10">
    <property type="entry name" value="Winged helix-like DNA-binding domain superfamily/Winged helix DNA-binding domain"/>
    <property type="match status" value="1"/>
</dbReference>
<dbReference type="EMBL" id="NBXE01000030">
    <property type="protein sequence ID" value="RFA25643.1"/>
    <property type="molecule type" value="Genomic_DNA"/>
</dbReference>
<evidence type="ECO:0000313" key="7">
    <source>
        <dbReference type="EMBL" id="RFA25643.1"/>
    </source>
</evidence>
<dbReference type="GO" id="GO:0003677">
    <property type="term" value="F:DNA binding"/>
    <property type="evidence" value="ECO:0007669"/>
    <property type="project" value="UniProtKB-KW"/>
</dbReference>
<dbReference type="PROSITE" id="PS50931">
    <property type="entry name" value="HTH_LYSR"/>
    <property type="match status" value="1"/>
</dbReference>
<evidence type="ECO:0000256" key="2">
    <source>
        <dbReference type="ARBA" id="ARBA00023015"/>
    </source>
</evidence>
<comment type="caution">
    <text evidence="7">The sequence shown here is derived from an EMBL/GenBank/DDBJ whole genome shotgun (WGS) entry which is preliminary data.</text>
</comment>
<dbReference type="GO" id="GO:0003700">
    <property type="term" value="F:DNA-binding transcription factor activity"/>
    <property type="evidence" value="ECO:0007669"/>
    <property type="project" value="InterPro"/>
</dbReference>
<dbReference type="InterPro" id="IPR005119">
    <property type="entry name" value="LysR_subst-bd"/>
</dbReference>
<dbReference type="InterPro" id="IPR000847">
    <property type="entry name" value="LysR_HTH_N"/>
</dbReference>
<gene>
    <name evidence="7" type="ORF">B7R25_13085</name>
</gene>
<organism evidence="7 8">
    <name type="scientific">Subtercola boreus</name>
    <dbReference type="NCBI Taxonomy" id="120213"/>
    <lineage>
        <taxon>Bacteria</taxon>
        <taxon>Bacillati</taxon>
        <taxon>Actinomycetota</taxon>
        <taxon>Actinomycetes</taxon>
        <taxon>Micrococcales</taxon>
        <taxon>Microbacteriaceae</taxon>
        <taxon>Subtercola</taxon>
    </lineage>
</organism>
<reference evidence="7 8" key="1">
    <citation type="submission" date="2017-04" db="EMBL/GenBank/DDBJ databases">
        <title>Comparative genome analysis of Subtercola boreus.</title>
        <authorList>
            <person name="Cho Y.-J."/>
            <person name="Cho A."/>
            <person name="Kim O.-S."/>
            <person name="Lee J.-I."/>
        </authorList>
    </citation>
    <scope>NUCLEOTIDE SEQUENCE [LARGE SCALE GENOMIC DNA]</scope>
    <source>
        <strain evidence="7 8">P28004</strain>
    </source>
</reference>
<evidence type="ECO:0000256" key="1">
    <source>
        <dbReference type="ARBA" id="ARBA00009437"/>
    </source>
</evidence>
<dbReference type="Proteomes" id="UP000257080">
    <property type="component" value="Unassembled WGS sequence"/>
</dbReference>
<keyword evidence="5" id="KW-0804">Transcription</keyword>
<keyword evidence="2" id="KW-0805">Transcription regulation</keyword>
<dbReference type="AlphaFoldDB" id="A0A3E0W7Q5"/>
<evidence type="ECO:0000313" key="8">
    <source>
        <dbReference type="Proteomes" id="UP000257080"/>
    </source>
</evidence>
<protein>
    <submittedName>
        <fullName evidence="7">Transcriptional regulator ArgP</fullName>
    </submittedName>
</protein>
<dbReference type="PANTHER" id="PTHR30579">
    <property type="entry name" value="TRANSCRIPTIONAL REGULATOR"/>
    <property type="match status" value="1"/>
</dbReference>
<dbReference type="Gene3D" id="3.40.190.290">
    <property type="match status" value="1"/>
</dbReference>
<accession>A0A3E0W7Q5</accession>
<dbReference type="RefSeq" id="WP_116419403.1">
    <property type="nucleotide sequence ID" value="NZ_NBXC01000025.1"/>
</dbReference>
<dbReference type="InterPro" id="IPR017685">
    <property type="entry name" value="ArgP"/>
</dbReference>